<reference evidence="3 4" key="1">
    <citation type="submission" date="2023-08" db="EMBL/GenBank/DDBJ databases">
        <authorList>
            <person name="Sharma P."/>
            <person name="Verma V."/>
            <person name="Mohan M.K."/>
            <person name="Dubey A.K."/>
        </authorList>
    </citation>
    <scope>NUCLEOTIDE SEQUENCE [LARGE SCALE GENOMIC DNA]</scope>
    <source>
        <strain evidence="3 4">ADP4</strain>
    </source>
</reference>
<sequence length="193" mass="20895">MSDTTTATDERDATEDQGADGNELQDVSVDELRAEVARWKAMSRQNAKSFKDAARELDEARQAAMSDQERAIEQARQEARAEALTEAGQRLALAELRAQAAQAGAQLPDADFLNVDRFVSADGETDAEAVKAFIGALPGKETPPRYRQDMGLGRQQSGKAGQLTRADLAGMSAKEINEARTNGRLDALMRGEI</sequence>
<keyword evidence="4" id="KW-1185">Reference proteome</keyword>
<feature type="coiled-coil region" evidence="1">
    <location>
        <begin position="50"/>
        <end position="85"/>
    </location>
</feature>
<organism evidence="3 4">
    <name type="scientific">Streptomyces chrestomyceticus</name>
    <dbReference type="NCBI Taxonomy" id="68185"/>
    <lineage>
        <taxon>Bacteria</taxon>
        <taxon>Bacillati</taxon>
        <taxon>Actinomycetota</taxon>
        <taxon>Actinomycetes</taxon>
        <taxon>Kitasatosporales</taxon>
        <taxon>Streptomycetaceae</taxon>
        <taxon>Streptomyces</taxon>
    </lineage>
</organism>
<proteinExistence type="predicted"/>
<dbReference type="RefSeq" id="WP_331785425.1">
    <property type="nucleotide sequence ID" value="NZ_JAVFKM010000002.1"/>
</dbReference>
<feature type="region of interest" description="Disordered" evidence="2">
    <location>
        <begin position="138"/>
        <end position="162"/>
    </location>
</feature>
<comment type="caution">
    <text evidence="3">The sequence shown here is derived from an EMBL/GenBank/DDBJ whole genome shotgun (WGS) entry which is preliminary data.</text>
</comment>
<evidence type="ECO:0000256" key="2">
    <source>
        <dbReference type="SAM" id="MobiDB-lite"/>
    </source>
</evidence>
<dbReference type="Proteomes" id="UP001348265">
    <property type="component" value="Unassembled WGS sequence"/>
</dbReference>
<protein>
    <submittedName>
        <fullName evidence="3">Uncharacterized protein</fullName>
    </submittedName>
</protein>
<keyword evidence="1" id="KW-0175">Coiled coil</keyword>
<feature type="region of interest" description="Disordered" evidence="2">
    <location>
        <begin position="1"/>
        <end position="28"/>
    </location>
</feature>
<name>A0ABU7WLQ1_9ACTN</name>
<gene>
    <name evidence="3" type="ORF">RB636_04330</name>
</gene>
<evidence type="ECO:0000313" key="3">
    <source>
        <dbReference type="EMBL" id="MEF3112428.1"/>
    </source>
</evidence>
<evidence type="ECO:0000313" key="4">
    <source>
        <dbReference type="Proteomes" id="UP001348265"/>
    </source>
</evidence>
<dbReference type="EMBL" id="JAVFKM010000002">
    <property type="protein sequence ID" value="MEF3112428.1"/>
    <property type="molecule type" value="Genomic_DNA"/>
</dbReference>
<evidence type="ECO:0000256" key="1">
    <source>
        <dbReference type="SAM" id="Coils"/>
    </source>
</evidence>
<accession>A0ABU7WLQ1</accession>